<proteinExistence type="predicted"/>
<accession>A0A8X7TYB6</accession>
<evidence type="ECO:0000256" key="1">
    <source>
        <dbReference type="SAM" id="MobiDB-lite"/>
    </source>
</evidence>
<dbReference type="AlphaFoldDB" id="A0A8X7TYB6"/>
<sequence>MTRTRFGGEVLLMGMVKAKDKRDEGEVLVSMVKAEDKTKMNPRTRKLASTMVEDIIGKRKEKGTGGMMMVRVGRRNTGRDMKETVGRMKTEEEEDATKR</sequence>
<feature type="compositionally biased region" description="Basic and acidic residues" evidence="1">
    <location>
        <begin position="77"/>
        <end position="99"/>
    </location>
</feature>
<evidence type="ECO:0000313" key="2">
    <source>
        <dbReference type="EMBL" id="KAG2258947.1"/>
    </source>
</evidence>
<protein>
    <submittedName>
        <fullName evidence="2">Uncharacterized protein</fullName>
    </submittedName>
</protein>
<evidence type="ECO:0000313" key="3">
    <source>
        <dbReference type="Proteomes" id="UP000886595"/>
    </source>
</evidence>
<dbReference type="Proteomes" id="UP000886595">
    <property type="component" value="Unassembled WGS sequence"/>
</dbReference>
<dbReference type="EMBL" id="JAAMPC010000015">
    <property type="protein sequence ID" value="KAG2258947.1"/>
    <property type="molecule type" value="Genomic_DNA"/>
</dbReference>
<comment type="caution">
    <text evidence="2">The sequence shown here is derived from an EMBL/GenBank/DDBJ whole genome shotgun (WGS) entry which is preliminary data.</text>
</comment>
<gene>
    <name evidence="2" type="ORF">Bca52824_078241</name>
</gene>
<organism evidence="2 3">
    <name type="scientific">Brassica carinata</name>
    <name type="common">Ethiopian mustard</name>
    <name type="synonym">Abyssinian cabbage</name>
    <dbReference type="NCBI Taxonomy" id="52824"/>
    <lineage>
        <taxon>Eukaryota</taxon>
        <taxon>Viridiplantae</taxon>
        <taxon>Streptophyta</taxon>
        <taxon>Embryophyta</taxon>
        <taxon>Tracheophyta</taxon>
        <taxon>Spermatophyta</taxon>
        <taxon>Magnoliopsida</taxon>
        <taxon>eudicotyledons</taxon>
        <taxon>Gunneridae</taxon>
        <taxon>Pentapetalae</taxon>
        <taxon>rosids</taxon>
        <taxon>malvids</taxon>
        <taxon>Brassicales</taxon>
        <taxon>Brassicaceae</taxon>
        <taxon>Brassiceae</taxon>
        <taxon>Brassica</taxon>
    </lineage>
</organism>
<reference evidence="2 3" key="1">
    <citation type="submission" date="2020-02" db="EMBL/GenBank/DDBJ databases">
        <authorList>
            <person name="Ma Q."/>
            <person name="Huang Y."/>
            <person name="Song X."/>
            <person name="Pei D."/>
        </authorList>
    </citation>
    <scope>NUCLEOTIDE SEQUENCE [LARGE SCALE GENOMIC DNA]</scope>
    <source>
        <strain evidence="2">Sxm20200214</strain>
        <tissue evidence="2">Leaf</tissue>
    </source>
</reference>
<name>A0A8X7TYB6_BRACI</name>
<feature type="region of interest" description="Disordered" evidence="1">
    <location>
        <begin position="60"/>
        <end position="99"/>
    </location>
</feature>
<keyword evidence="3" id="KW-1185">Reference proteome</keyword>